<feature type="domain" description="2OGFeDO JBP1/TET oxygenase" evidence="6">
    <location>
        <begin position="385"/>
        <end position="535"/>
    </location>
</feature>
<reference evidence="7 8" key="1">
    <citation type="submission" date="2021-06" db="EMBL/GenBank/DDBJ databases">
        <authorList>
            <person name="Kallberg Y."/>
            <person name="Tangrot J."/>
            <person name="Rosling A."/>
        </authorList>
    </citation>
    <scope>NUCLEOTIDE SEQUENCE [LARGE SCALE GENOMIC DNA]</scope>
    <source>
        <strain evidence="7 8">120-4 pot B 10/14</strain>
    </source>
</reference>
<name>A0ABN7W3H6_GIGMA</name>
<evidence type="ECO:0000256" key="4">
    <source>
        <dbReference type="ARBA" id="ARBA00023002"/>
    </source>
</evidence>
<keyword evidence="4" id="KW-0560">Oxidoreductase</keyword>
<protein>
    <submittedName>
        <fullName evidence="7">137_t:CDS:1</fullName>
    </submittedName>
</protein>
<keyword evidence="5" id="KW-0408">Iron</keyword>
<comment type="cofactor">
    <cofactor evidence="1">
        <name>Fe(2+)</name>
        <dbReference type="ChEBI" id="CHEBI:29033"/>
    </cofactor>
</comment>
<comment type="caution">
    <text evidence="7">The sequence shown here is derived from an EMBL/GenBank/DDBJ whole genome shotgun (WGS) entry which is preliminary data.</text>
</comment>
<evidence type="ECO:0000259" key="6">
    <source>
        <dbReference type="Pfam" id="PF12851"/>
    </source>
</evidence>
<gene>
    <name evidence="7" type="ORF">GMARGA_LOCUS26174</name>
</gene>
<dbReference type="Pfam" id="PF12851">
    <property type="entry name" value="Tet_JBP"/>
    <property type="match status" value="1"/>
</dbReference>
<sequence length="570" mass="65709">MSSQNMPIILSKAFKRNLRRKEQRAIKKAKFENHGGSIIVADTDSTSNTIVNQTDEREDIFYDPLRHKTQVETRLSTEDQSREYIRSLWISEDFLASDLKSVNNSEPINIISPQFTFLEKFLEKRLQRQIVKKLINKGLFPSDTVKHNTYSLKLDTLSNSQLDILSDAIYNEMYKNNVSEKSLLPQSSQSISTTFVIPADFMRLLESEIFGNNNSADSTTFTSFGRASSTDLERKKLWGDFACWACFFIGPNFRKQFQDHCRRLWFKVEHAYEHEEAQNKPLEDHNIREVFQKNPKDKLYIALETTKKVAHGIDLEGYRHIFKPQCFKNAFGETIVDFFDLANPLVAKNARNVIDRYYYHTLNNPSHQSKQFASNMIEHFCSFTDSNNEPYTTANTASSHCQEHLVCVQELIRGLQPLSNTVNNYFHNTYPMLYTKMKNLNLGPNVPKSFGIFPTVGINYNTISQFHRDLKDHRNTLCVVCPLGIFEGGELTFPELKLAIHAKQGHGIAFRSNLLIHGNLPIITGSRHSVVFYVHSTVIKQKRKFGSLFADYDWVGIMRTGHHQNISPQH</sequence>
<evidence type="ECO:0000256" key="1">
    <source>
        <dbReference type="ARBA" id="ARBA00001954"/>
    </source>
</evidence>
<evidence type="ECO:0000256" key="3">
    <source>
        <dbReference type="ARBA" id="ARBA00022964"/>
    </source>
</evidence>
<keyword evidence="3" id="KW-0223">Dioxygenase</keyword>
<evidence type="ECO:0000256" key="2">
    <source>
        <dbReference type="ARBA" id="ARBA00022723"/>
    </source>
</evidence>
<dbReference type="Gene3D" id="3.60.130.30">
    <property type="match status" value="1"/>
</dbReference>
<keyword evidence="2" id="KW-0479">Metal-binding</keyword>
<dbReference type="InterPro" id="IPR024779">
    <property type="entry name" value="2OGFeDO_JBP1/TET_oxygenase_dom"/>
</dbReference>
<evidence type="ECO:0000256" key="5">
    <source>
        <dbReference type="ARBA" id="ARBA00023004"/>
    </source>
</evidence>
<proteinExistence type="predicted"/>
<dbReference type="EMBL" id="CAJVQB010030045">
    <property type="protein sequence ID" value="CAG8814978.1"/>
    <property type="molecule type" value="Genomic_DNA"/>
</dbReference>
<accession>A0ABN7W3H6</accession>
<organism evidence="7 8">
    <name type="scientific">Gigaspora margarita</name>
    <dbReference type="NCBI Taxonomy" id="4874"/>
    <lineage>
        <taxon>Eukaryota</taxon>
        <taxon>Fungi</taxon>
        <taxon>Fungi incertae sedis</taxon>
        <taxon>Mucoromycota</taxon>
        <taxon>Glomeromycotina</taxon>
        <taxon>Glomeromycetes</taxon>
        <taxon>Diversisporales</taxon>
        <taxon>Gigasporaceae</taxon>
        <taxon>Gigaspora</taxon>
    </lineage>
</organism>
<evidence type="ECO:0000313" key="8">
    <source>
        <dbReference type="Proteomes" id="UP000789901"/>
    </source>
</evidence>
<evidence type="ECO:0000313" key="7">
    <source>
        <dbReference type="EMBL" id="CAG8814978.1"/>
    </source>
</evidence>
<keyword evidence="8" id="KW-1185">Reference proteome</keyword>
<dbReference type="Proteomes" id="UP000789901">
    <property type="component" value="Unassembled WGS sequence"/>
</dbReference>